<proteinExistence type="predicted"/>
<accession>A0A0L9VN65</accession>
<evidence type="ECO:0000313" key="1">
    <source>
        <dbReference type="EMBL" id="KOM56485.1"/>
    </source>
</evidence>
<dbReference type="Proteomes" id="UP000053144">
    <property type="component" value="Chromosome 10"/>
</dbReference>
<dbReference type="EMBL" id="CM003380">
    <property type="protein sequence ID" value="KOM56485.1"/>
    <property type="molecule type" value="Genomic_DNA"/>
</dbReference>
<evidence type="ECO:0000313" key="2">
    <source>
        <dbReference type="Proteomes" id="UP000053144"/>
    </source>
</evidence>
<dbReference type="AlphaFoldDB" id="A0A0L9VN65"/>
<sequence>MANVSVTAEWQLLYTRYYRKPELYPYSWEHVDLARTKVVVAPFGGLVAIIQFVKFKKRSVEETNTLREENTRLRRRVEVEEVIGKRKEKAALDDPNSAKRVVSLL</sequence>
<protein>
    <submittedName>
        <fullName evidence="1">Uncharacterized protein</fullName>
    </submittedName>
</protein>
<dbReference type="STRING" id="3914.A0A0L9VN65"/>
<gene>
    <name evidence="1" type="ORF">LR48_Vigan10g237700</name>
</gene>
<name>A0A0L9VN65_PHAAN</name>
<organism evidence="1 2">
    <name type="scientific">Phaseolus angularis</name>
    <name type="common">Azuki bean</name>
    <name type="synonym">Vigna angularis</name>
    <dbReference type="NCBI Taxonomy" id="3914"/>
    <lineage>
        <taxon>Eukaryota</taxon>
        <taxon>Viridiplantae</taxon>
        <taxon>Streptophyta</taxon>
        <taxon>Embryophyta</taxon>
        <taxon>Tracheophyta</taxon>
        <taxon>Spermatophyta</taxon>
        <taxon>Magnoliopsida</taxon>
        <taxon>eudicotyledons</taxon>
        <taxon>Gunneridae</taxon>
        <taxon>Pentapetalae</taxon>
        <taxon>rosids</taxon>
        <taxon>fabids</taxon>
        <taxon>Fabales</taxon>
        <taxon>Fabaceae</taxon>
        <taxon>Papilionoideae</taxon>
        <taxon>50 kb inversion clade</taxon>
        <taxon>NPAAA clade</taxon>
        <taxon>indigoferoid/millettioid clade</taxon>
        <taxon>Phaseoleae</taxon>
        <taxon>Vigna</taxon>
    </lineage>
</organism>
<dbReference type="Gramene" id="KOM56485">
    <property type="protein sequence ID" value="KOM56485"/>
    <property type="gene ID" value="LR48_Vigan10g237700"/>
</dbReference>
<reference evidence="2" key="1">
    <citation type="journal article" date="2015" name="Proc. Natl. Acad. Sci. U.S.A.">
        <title>Genome sequencing of adzuki bean (Vigna angularis) provides insight into high starch and low fat accumulation and domestication.</title>
        <authorList>
            <person name="Yang K."/>
            <person name="Tian Z."/>
            <person name="Chen C."/>
            <person name="Luo L."/>
            <person name="Zhao B."/>
            <person name="Wang Z."/>
            <person name="Yu L."/>
            <person name="Li Y."/>
            <person name="Sun Y."/>
            <person name="Li W."/>
            <person name="Chen Y."/>
            <person name="Li Y."/>
            <person name="Zhang Y."/>
            <person name="Ai D."/>
            <person name="Zhao J."/>
            <person name="Shang C."/>
            <person name="Ma Y."/>
            <person name="Wu B."/>
            <person name="Wang M."/>
            <person name="Gao L."/>
            <person name="Sun D."/>
            <person name="Zhang P."/>
            <person name="Guo F."/>
            <person name="Wang W."/>
            <person name="Li Y."/>
            <person name="Wang J."/>
            <person name="Varshney R.K."/>
            <person name="Wang J."/>
            <person name="Ling H.Q."/>
            <person name="Wan P."/>
        </authorList>
    </citation>
    <scope>NUCLEOTIDE SEQUENCE</scope>
    <source>
        <strain evidence="2">cv. Jingnong 6</strain>
    </source>
</reference>